<keyword evidence="8" id="KW-0472">Membrane</keyword>
<evidence type="ECO:0000256" key="1">
    <source>
        <dbReference type="ARBA" id="ARBA00004202"/>
    </source>
</evidence>
<evidence type="ECO:0000313" key="11">
    <source>
        <dbReference type="Proteomes" id="UP000018877"/>
    </source>
</evidence>
<organism evidence="10 11">
    <name type="scientific">Neobacillus vireti LMG 21834</name>
    <dbReference type="NCBI Taxonomy" id="1131730"/>
    <lineage>
        <taxon>Bacteria</taxon>
        <taxon>Bacillati</taxon>
        <taxon>Bacillota</taxon>
        <taxon>Bacilli</taxon>
        <taxon>Bacillales</taxon>
        <taxon>Bacillaceae</taxon>
        <taxon>Neobacillus</taxon>
    </lineage>
</organism>
<accession>A0AB94IUW6</accession>
<keyword evidence="7" id="KW-1278">Translocase</keyword>
<feature type="domain" description="ABC transporter" evidence="9">
    <location>
        <begin position="2"/>
        <end position="234"/>
    </location>
</feature>
<evidence type="ECO:0000313" key="10">
    <source>
        <dbReference type="EMBL" id="ETI70817.1"/>
    </source>
</evidence>
<dbReference type="PROSITE" id="PS50893">
    <property type="entry name" value="ABC_TRANSPORTER_2"/>
    <property type="match status" value="1"/>
</dbReference>
<dbReference type="GO" id="GO:0005524">
    <property type="term" value="F:ATP binding"/>
    <property type="evidence" value="ECO:0007669"/>
    <property type="project" value="UniProtKB-KW"/>
</dbReference>
<dbReference type="Proteomes" id="UP000018877">
    <property type="component" value="Unassembled WGS sequence"/>
</dbReference>
<dbReference type="Gene3D" id="3.40.50.300">
    <property type="entry name" value="P-loop containing nucleotide triphosphate hydrolases"/>
    <property type="match status" value="1"/>
</dbReference>
<sequence length="268" mass="30033">MIKIANLSFSYNKETRVLSGINLEFDRRSTAIIGQNGAGKTTLVKLMKGLLKADEGKILIHEHDVSGKTAAQLARTIGLVFQNPNDQIFKRTVLDEVMFGPLNIKMDKQTAKEKAIEALKMVELDDKLEMNPHDLSLSEKKLLCIASVVAMDTDIIIFDEPTIAQDHGGKEKIRQIIQALKDKNKLVMTIIHDMDFVAENFERTIVFNDGQVLLDGETRDVFSQKELLKTACVEAPGITKLAERLGFKDTVLTVDEFINMKKTYSPPQ</sequence>
<dbReference type="SUPFAM" id="SSF52540">
    <property type="entry name" value="P-loop containing nucleoside triphosphate hydrolases"/>
    <property type="match status" value="1"/>
</dbReference>
<dbReference type="Pfam" id="PF00005">
    <property type="entry name" value="ABC_tran"/>
    <property type="match status" value="1"/>
</dbReference>
<dbReference type="CDD" id="cd03225">
    <property type="entry name" value="ABC_cobalt_CbiO_domain1"/>
    <property type="match status" value="1"/>
</dbReference>
<dbReference type="InterPro" id="IPR027417">
    <property type="entry name" value="P-loop_NTPase"/>
</dbReference>
<reference evidence="10 11" key="1">
    <citation type="journal article" date="2014" name="Environ. Microbiol.">
        <title>The nitrate-ammonifying and nosZ-carrying bacterium Bacillus vireti is a potent source and sink for nitric and nitrous oxide under high nitrate conditions.</title>
        <authorList>
            <person name="Mania D."/>
            <person name="Heylen K."/>
            <person name="van Spanning R.J."/>
            <person name="Frostegard A."/>
        </authorList>
    </citation>
    <scope>NUCLEOTIDE SEQUENCE [LARGE SCALE GENOMIC DNA]</scope>
    <source>
        <strain evidence="10 11">LMG 21834</strain>
    </source>
</reference>
<comment type="similarity">
    <text evidence="2">Belongs to the ABC transporter superfamily.</text>
</comment>
<evidence type="ECO:0000256" key="7">
    <source>
        <dbReference type="ARBA" id="ARBA00022967"/>
    </source>
</evidence>
<dbReference type="SMART" id="SM00382">
    <property type="entry name" value="AAA"/>
    <property type="match status" value="1"/>
</dbReference>
<dbReference type="RefSeq" id="WP_024026308.1">
    <property type="nucleotide sequence ID" value="NZ_ALAN01000008.1"/>
</dbReference>
<keyword evidence="4" id="KW-1003">Cell membrane</keyword>
<keyword evidence="11" id="KW-1185">Reference proteome</keyword>
<dbReference type="InterPro" id="IPR003439">
    <property type="entry name" value="ABC_transporter-like_ATP-bd"/>
</dbReference>
<gene>
    <name evidence="10" type="ORF">BAVI_00420</name>
</gene>
<keyword evidence="5" id="KW-0547">Nucleotide-binding</keyword>
<evidence type="ECO:0000256" key="5">
    <source>
        <dbReference type="ARBA" id="ARBA00022741"/>
    </source>
</evidence>
<dbReference type="InterPro" id="IPR050095">
    <property type="entry name" value="ECF_ABC_transporter_ATP-bd"/>
</dbReference>
<evidence type="ECO:0000259" key="9">
    <source>
        <dbReference type="PROSITE" id="PS50893"/>
    </source>
</evidence>
<name>A0AB94IUW6_9BACI</name>
<evidence type="ECO:0000256" key="2">
    <source>
        <dbReference type="ARBA" id="ARBA00005417"/>
    </source>
</evidence>
<dbReference type="GO" id="GO:0043190">
    <property type="term" value="C:ATP-binding cassette (ABC) transporter complex"/>
    <property type="evidence" value="ECO:0007669"/>
    <property type="project" value="TreeGrafter"/>
</dbReference>
<proteinExistence type="inferred from homology"/>
<dbReference type="PANTHER" id="PTHR43553">
    <property type="entry name" value="HEAVY METAL TRANSPORTER"/>
    <property type="match status" value="1"/>
</dbReference>
<dbReference type="AlphaFoldDB" id="A0AB94IUW6"/>
<evidence type="ECO:0000256" key="3">
    <source>
        <dbReference type="ARBA" id="ARBA00022448"/>
    </source>
</evidence>
<evidence type="ECO:0000256" key="6">
    <source>
        <dbReference type="ARBA" id="ARBA00022840"/>
    </source>
</evidence>
<comment type="subcellular location">
    <subcellularLocation>
        <location evidence="1">Cell membrane</location>
        <topology evidence="1">Peripheral membrane protein</topology>
    </subcellularLocation>
</comment>
<dbReference type="PANTHER" id="PTHR43553:SF24">
    <property type="entry name" value="ENERGY-COUPLING FACTOR TRANSPORTER ATP-BINDING PROTEIN ECFA1"/>
    <property type="match status" value="1"/>
</dbReference>
<evidence type="ECO:0000256" key="8">
    <source>
        <dbReference type="ARBA" id="ARBA00023136"/>
    </source>
</evidence>
<dbReference type="GO" id="GO:0016887">
    <property type="term" value="F:ATP hydrolysis activity"/>
    <property type="evidence" value="ECO:0007669"/>
    <property type="project" value="InterPro"/>
</dbReference>
<dbReference type="EMBL" id="ALAN01000008">
    <property type="protein sequence ID" value="ETI70817.1"/>
    <property type="molecule type" value="Genomic_DNA"/>
</dbReference>
<dbReference type="FunFam" id="3.40.50.300:FF:000224">
    <property type="entry name" value="Energy-coupling factor transporter ATP-binding protein EcfA"/>
    <property type="match status" value="1"/>
</dbReference>
<dbReference type="InterPro" id="IPR003593">
    <property type="entry name" value="AAA+_ATPase"/>
</dbReference>
<dbReference type="InterPro" id="IPR015856">
    <property type="entry name" value="ABC_transpr_CbiO/EcfA_su"/>
</dbReference>
<keyword evidence="6 10" id="KW-0067">ATP-binding</keyword>
<protein>
    <submittedName>
        <fullName evidence="10">Cobalt transporter ATP-binding subunit</fullName>
    </submittedName>
</protein>
<evidence type="ECO:0000256" key="4">
    <source>
        <dbReference type="ARBA" id="ARBA00022475"/>
    </source>
</evidence>
<comment type="caution">
    <text evidence="10">The sequence shown here is derived from an EMBL/GenBank/DDBJ whole genome shotgun (WGS) entry which is preliminary data.</text>
</comment>
<dbReference type="GO" id="GO:0015087">
    <property type="term" value="F:cobalt ion transmembrane transporter activity"/>
    <property type="evidence" value="ECO:0007669"/>
    <property type="project" value="UniProtKB-ARBA"/>
</dbReference>
<dbReference type="GO" id="GO:0042626">
    <property type="term" value="F:ATPase-coupled transmembrane transporter activity"/>
    <property type="evidence" value="ECO:0007669"/>
    <property type="project" value="TreeGrafter"/>
</dbReference>
<keyword evidence="3" id="KW-0813">Transport</keyword>